<reference evidence="2" key="1">
    <citation type="submission" date="2015-08" db="EMBL/GenBank/DDBJ databases">
        <authorList>
            <person name="Varghese N."/>
        </authorList>
    </citation>
    <scope>NUCLEOTIDE SEQUENCE [LARGE SCALE GENOMIC DNA]</scope>
    <source>
        <strain evidence="2">DSM 23407</strain>
    </source>
</reference>
<dbReference type="Proteomes" id="UP000183900">
    <property type="component" value="Unassembled WGS sequence"/>
</dbReference>
<accession>A0A0K6I6T6</accession>
<dbReference type="RefSeq" id="WP_055456455.1">
    <property type="nucleotide sequence ID" value="NZ_CYHE01000011.1"/>
</dbReference>
<gene>
    <name evidence="1" type="ORF">Ga0061067_11114</name>
</gene>
<name>A0A0K6I6T6_9HYPH</name>
<sequence length="1078" mass="115208">MGRKLKRACGFLCILVLAAAAGILGRLYWGPVTIPFARELVEARVRVVNADVSVGSVRLDLFASSGPQVVIDDAGVTVRGEVESRILLPRTEAVLQFAPLLTGEVKFRSLDIERPRITLAGGDGPALMPEMNSLMEAVDRIALLVDEELSRRNLDVIRVRDGRLEISGPTPRLIDNIDASLGRDATGAVYAESTVEGRMGTWQLALRRGTDAATGARELGLYIKDVSLAEFFPLNEQVRSGRGLGLPLELQFAARLDKDGVFDRATLVGRAVDGWFQIGTTTIRYDEVAVGLAWEGEDPRIQVMPSHVVRGNTRISFDGVVTPPAAGQPDWKILIGADNPVFGSADVQEDPIMAERVHLKAHYDPSAHSLYIDRAQVQSGPASLSAVGTVDLKDDGPYLALAVEVNAMPVALLKQIWPITLTPPARAWISKHMLSGLIRKASIDVSIRPSAFDEHHPDPGWGADDVRLDLTFEDVDVAPLDTLPPITGLDGTITIDNEVLTVSGRNGRIVEGVAKPVAVEEGTFTIQQLALRSIKSADISLKFAGEAQDLGTLINRPPFRALDKAQMGGGTFGGTGELDVMARFPLRLSIAVADVDWTAAARLSGFSSTQPVRGHKISGADVAIEADPREVAVKGKGRIDGLEANIDLLVPVEEGQGERRQDVELKVSAEELGKRGIDLGSLVSGQMVLKLAGTPGGQSFDIDLTDTSVKLEQIGWEKGPGVPAKARFILSEQGDTRRLKEFQLTSDGVAIGGEVVLGKDGGFREADFAGFQIRPGDSASLKITQQRRNQYKVVFNGAQFDARGLIKTLLDKKGGAGGKDKTVYDIAIKAGRLQGFNGVVATDVDGTVTGGPEGIETLALKGATNNRGAFRFEISGKGDTRAASGDFADTGAILRFLDVYPRMRGGTGTLLISMPEETQWFGTFGVRNLSITEDPAIRKLAELPVAARSDSGAVVVTQSVRAGEASFDRLDLRFSRKGEIITVEEGLMQGAVVGGTVTGEVDLGQRTLALTGTYVPVFALNNLFSKIPLLGFALGGGSDEGLFGVTYRLAGHISAPQLTVNPVSAIAPGIFRKMFEFR</sequence>
<keyword evidence="2" id="KW-1185">Reference proteome</keyword>
<protein>
    <recommendedName>
        <fullName evidence="3">AsmA-like C-terminal region</fullName>
    </recommendedName>
</protein>
<dbReference type="EMBL" id="CYHE01000011">
    <property type="protein sequence ID" value="CUA98763.1"/>
    <property type="molecule type" value="Genomic_DNA"/>
</dbReference>
<evidence type="ECO:0000313" key="1">
    <source>
        <dbReference type="EMBL" id="CUA98763.1"/>
    </source>
</evidence>
<dbReference type="OrthoDB" id="7161641at2"/>
<evidence type="ECO:0008006" key="3">
    <source>
        <dbReference type="Google" id="ProtNLM"/>
    </source>
</evidence>
<dbReference type="AlphaFoldDB" id="A0A0K6I6T6"/>
<organism evidence="1 2">
    <name type="scientific">Pannonibacter indicus</name>
    <dbReference type="NCBI Taxonomy" id="466044"/>
    <lineage>
        <taxon>Bacteria</taxon>
        <taxon>Pseudomonadati</taxon>
        <taxon>Pseudomonadota</taxon>
        <taxon>Alphaproteobacteria</taxon>
        <taxon>Hyphomicrobiales</taxon>
        <taxon>Stappiaceae</taxon>
        <taxon>Pannonibacter</taxon>
    </lineage>
</organism>
<proteinExistence type="predicted"/>
<evidence type="ECO:0000313" key="2">
    <source>
        <dbReference type="Proteomes" id="UP000183900"/>
    </source>
</evidence>